<reference evidence="3" key="1">
    <citation type="submission" date="2015-09" db="EMBL/GenBank/DDBJ databases">
        <title>Complete sequence of Algoriphagus sp. M8-2.</title>
        <authorList>
            <person name="Shintani M."/>
        </authorList>
    </citation>
    <scope>NUCLEOTIDE SEQUENCE [LARGE SCALE GENOMIC DNA]</scope>
    <source>
        <strain evidence="3">M8-2</strain>
    </source>
</reference>
<organism evidence="2 3">
    <name type="scientific">Algoriphagus sanaruensis</name>
    <dbReference type="NCBI Taxonomy" id="1727163"/>
    <lineage>
        <taxon>Bacteria</taxon>
        <taxon>Pseudomonadati</taxon>
        <taxon>Bacteroidota</taxon>
        <taxon>Cytophagia</taxon>
        <taxon>Cytophagales</taxon>
        <taxon>Cyclobacteriaceae</taxon>
        <taxon>Algoriphagus</taxon>
    </lineage>
</organism>
<evidence type="ECO:0008006" key="4">
    <source>
        <dbReference type="Google" id="ProtNLM"/>
    </source>
</evidence>
<dbReference type="Proteomes" id="UP000073816">
    <property type="component" value="Chromosome"/>
</dbReference>
<sequence length="164" mass="18708">MKKSYSLILLLGMIVLSTSCTDYEKTISTDDLTKGSWYMENSELEKRLDNYMESRGMYDNVYRELQFIGDGKSGSVNYYETVSGNQSCRSEGRYLADASSGTLKITISGLENSYCSYVKELNGEYKYKYMLMGDIDPKYNELYSGKKTLTISKGGQILFQKDKK</sequence>
<gene>
    <name evidence="2" type="ORF">AO498_03985</name>
</gene>
<feature type="signal peptide" evidence="1">
    <location>
        <begin position="1"/>
        <end position="22"/>
    </location>
</feature>
<dbReference type="RefSeq" id="WP_148660183.1">
    <property type="nucleotide sequence ID" value="NZ_CP012836.1"/>
</dbReference>
<dbReference type="KEGG" id="alm:AO498_03985"/>
<dbReference type="PATRIC" id="fig|1727163.4.peg.829"/>
<accession>A0A142EK96</accession>
<dbReference type="PROSITE" id="PS51257">
    <property type="entry name" value="PROKAR_LIPOPROTEIN"/>
    <property type="match status" value="1"/>
</dbReference>
<evidence type="ECO:0000313" key="2">
    <source>
        <dbReference type="EMBL" id="AMQ55551.1"/>
    </source>
</evidence>
<feature type="chain" id="PRO_5007494338" description="Lipocalin-like domain-containing protein" evidence="1">
    <location>
        <begin position="23"/>
        <end position="164"/>
    </location>
</feature>
<proteinExistence type="predicted"/>
<evidence type="ECO:0000256" key="1">
    <source>
        <dbReference type="SAM" id="SignalP"/>
    </source>
</evidence>
<evidence type="ECO:0000313" key="3">
    <source>
        <dbReference type="Proteomes" id="UP000073816"/>
    </source>
</evidence>
<dbReference type="EMBL" id="CP012836">
    <property type="protein sequence ID" value="AMQ55551.1"/>
    <property type="molecule type" value="Genomic_DNA"/>
</dbReference>
<reference evidence="2 3" key="2">
    <citation type="journal article" date="2016" name="Genome Announc.">
        <title>Complete Genome Sequence of Algoriphagus sp. Strain M8-2, Isolated from a Brackish Lake.</title>
        <authorList>
            <person name="Muraguchi Y."/>
            <person name="Kushimoto K."/>
            <person name="Ohtsubo Y."/>
            <person name="Suzuki T."/>
            <person name="Dohra H."/>
            <person name="Kimbara K."/>
            <person name="Shintani M."/>
        </authorList>
    </citation>
    <scope>NUCLEOTIDE SEQUENCE [LARGE SCALE GENOMIC DNA]</scope>
    <source>
        <strain evidence="2 3">M8-2</strain>
    </source>
</reference>
<keyword evidence="3" id="KW-1185">Reference proteome</keyword>
<dbReference type="STRING" id="1727163.AO498_03985"/>
<dbReference type="AlphaFoldDB" id="A0A142EK96"/>
<protein>
    <recommendedName>
        <fullName evidence="4">Lipocalin-like domain-containing protein</fullName>
    </recommendedName>
</protein>
<name>A0A142EK96_9BACT</name>
<keyword evidence="1" id="KW-0732">Signal</keyword>